<organism evidence="1 2">
    <name type="scientific">Dactylosporangium cerinum</name>
    <dbReference type="NCBI Taxonomy" id="1434730"/>
    <lineage>
        <taxon>Bacteria</taxon>
        <taxon>Bacillati</taxon>
        <taxon>Actinomycetota</taxon>
        <taxon>Actinomycetes</taxon>
        <taxon>Micromonosporales</taxon>
        <taxon>Micromonosporaceae</taxon>
        <taxon>Dactylosporangium</taxon>
    </lineage>
</organism>
<evidence type="ECO:0000313" key="1">
    <source>
        <dbReference type="EMBL" id="MFC5000306.1"/>
    </source>
</evidence>
<dbReference type="RefSeq" id="WP_380116871.1">
    <property type="nucleotide sequence ID" value="NZ_JBHSIU010000020.1"/>
</dbReference>
<sequence length="143" mass="14627">MYATLEVQADQLTVTLSGEHRDGSHTVLHDVAGPAGGTSPAAANVLHFDGPATEAALAAADFAYRERIAPAFRAAPGAVRSLVLFDPVRRATVVVSTAVDAAALEALGQAIGGQELLPGEDVALLPGPDRVSFHPVAQVVEPS</sequence>
<protein>
    <submittedName>
        <fullName evidence="1">Uncharacterized protein</fullName>
    </submittedName>
</protein>
<keyword evidence="2" id="KW-1185">Reference proteome</keyword>
<accession>A0ABV9VXQ9</accession>
<dbReference type="Proteomes" id="UP001595912">
    <property type="component" value="Unassembled WGS sequence"/>
</dbReference>
<evidence type="ECO:0000313" key="2">
    <source>
        <dbReference type="Proteomes" id="UP001595912"/>
    </source>
</evidence>
<gene>
    <name evidence="1" type="ORF">ACFPIJ_21000</name>
</gene>
<proteinExistence type="predicted"/>
<comment type="caution">
    <text evidence="1">The sequence shown here is derived from an EMBL/GenBank/DDBJ whole genome shotgun (WGS) entry which is preliminary data.</text>
</comment>
<name>A0ABV9VXQ9_9ACTN</name>
<reference evidence="2" key="1">
    <citation type="journal article" date="2019" name="Int. J. Syst. Evol. Microbiol.">
        <title>The Global Catalogue of Microorganisms (GCM) 10K type strain sequencing project: providing services to taxonomists for standard genome sequencing and annotation.</title>
        <authorList>
            <consortium name="The Broad Institute Genomics Platform"/>
            <consortium name="The Broad Institute Genome Sequencing Center for Infectious Disease"/>
            <person name="Wu L."/>
            <person name="Ma J."/>
        </authorList>
    </citation>
    <scope>NUCLEOTIDE SEQUENCE [LARGE SCALE GENOMIC DNA]</scope>
    <source>
        <strain evidence="2">CGMCC 4.7152</strain>
    </source>
</reference>
<dbReference type="EMBL" id="JBHSIU010000020">
    <property type="protein sequence ID" value="MFC5000306.1"/>
    <property type="molecule type" value="Genomic_DNA"/>
</dbReference>